<evidence type="ECO:0000313" key="1">
    <source>
        <dbReference type="WBParaSite" id="MCU_004753-RC"/>
    </source>
</evidence>
<accession>A0A5K3F413</accession>
<proteinExistence type="predicted"/>
<reference evidence="1" key="1">
    <citation type="submission" date="2019-11" db="UniProtKB">
        <authorList>
            <consortium name="WormBaseParasite"/>
        </authorList>
    </citation>
    <scope>IDENTIFICATION</scope>
</reference>
<name>A0A5K3F413_MESCO</name>
<dbReference type="AlphaFoldDB" id="A0A5K3F413"/>
<sequence>MFSSKQEHAPPTSSYFDFLHSVISFYVLQPVYYNFSRTIKKLQLSTVPLTLIDGIDAELKAK</sequence>
<dbReference type="WBParaSite" id="MCU_004753-RC">
    <property type="protein sequence ID" value="MCU_004753-RC"/>
    <property type="gene ID" value="MCU_004753"/>
</dbReference>
<organism evidence="1">
    <name type="scientific">Mesocestoides corti</name>
    <name type="common">Flatworm</name>
    <dbReference type="NCBI Taxonomy" id="53468"/>
    <lineage>
        <taxon>Eukaryota</taxon>
        <taxon>Metazoa</taxon>
        <taxon>Spiralia</taxon>
        <taxon>Lophotrochozoa</taxon>
        <taxon>Platyhelminthes</taxon>
        <taxon>Cestoda</taxon>
        <taxon>Eucestoda</taxon>
        <taxon>Cyclophyllidea</taxon>
        <taxon>Mesocestoididae</taxon>
        <taxon>Mesocestoides</taxon>
    </lineage>
</organism>
<protein>
    <submittedName>
        <fullName evidence="1">PDZ domain-containing protein</fullName>
    </submittedName>
</protein>